<keyword evidence="2" id="KW-1185">Reference proteome</keyword>
<evidence type="ECO:0000313" key="2">
    <source>
        <dbReference type="Proteomes" id="UP000000323"/>
    </source>
</evidence>
<dbReference type="HOGENOM" id="CLU_2756536_0_0_0"/>
<accession>D1CHT7</accession>
<evidence type="ECO:0000313" key="1">
    <source>
        <dbReference type="EMBL" id="ACZ43308.1"/>
    </source>
</evidence>
<name>D1CHT7_THET1</name>
<dbReference type="RefSeq" id="WP_012876339.1">
    <property type="nucleotide sequence ID" value="NC_013526.1"/>
</dbReference>
<sequence>MEKLCSNCGGYHVDHLEMLRLTGGKLCWCARCGCKRKLKAMLATPDGVRALAEIRGPQVESVMRALMSQD</sequence>
<organism evidence="1 2">
    <name type="scientific">Thermobaculum terrenum (strain ATCC BAA-798 / CCMEE 7001 / YNP1)</name>
    <dbReference type="NCBI Taxonomy" id="525904"/>
    <lineage>
        <taxon>Bacteria</taxon>
        <taxon>Bacillati</taxon>
        <taxon>Chloroflexota</taxon>
        <taxon>Chloroflexia</taxon>
        <taxon>Candidatus Thermobaculales</taxon>
        <taxon>Candidatus Thermobaculaceae</taxon>
        <taxon>Thermobaculum</taxon>
    </lineage>
</organism>
<protein>
    <submittedName>
        <fullName evidence="1">Uncharacterized protein</fullName>
    </submittedName>
</protein>
<proteinExistence type="predicted"/>
<reference evidence="2" key="1">
    <citation type="journal article" date="2010" name="Stand. Genomic Sci.">
        <title>Complete genome sequence of 'Thermobaculum terrenum' type strain (YNP1).</title>
        <authorList>
            <person name="Kiss H."/>
            <person name="Cleland D."/>
            <person name="Lapidus A."/>
            <person name="Lucas S."/>
            <person name="Glavina Del Rio T."/>
            <person name="Nolan M."/>
            <person name="Tice H."/>
            <person name="Han C."/>
            <person name="Goodwin L."/>
            <person name="Pitluck S."/>
            <person name="Liolios K."/>
            <person name="Ivanova N."/>
            <person name="Mavromatis K."/>
            <person name="Ovchinnikova G."/>
            <person name="Pati A."/>
            <person name="Chen A."/>
            <person name="Palaniappan K."/>
            <person name="Land M."/>
            <person name="Hauser L."/>
            <person name="Chang Y."/>
            <person name="Jeffries C."/>
            <person name="Lu M."/>
            <person name="Brettin T."/>
            <person name="Detter J."/>
            <person name="Goker M."/>
            <person name="Tindall B."/>
            <person name="Beck B."/>
            <person name="McDermott T."/>
            <person name="Woyke T."/>
            <person name="Bristow J."/>
            <person name="Eisen J."/>
            <person name="Markowitz V."/>
            <person name="Hugenholtz P."/>
            <person name="Kyrpides N."/>
            <person name="Klenk H."/>
            <person name="Cheng J."/>
        </authorList>
    </citation>
    <scope>NUCLEOTIDE SEQUENCE [LARGE SCALE GENOMIC DNA]</scope>
    <source>
        <strain evidence="2">ATCC BAA-798 / YNP1</strain>
    </source>
</reference>
<gene>
    <name evidence="1" type="ordered locus">Tter_2413</name>
</gene>
<dbReference type="Proteomes" id="UP000000323">
    <property type="component" value="Chromosome 2"/>
</dbReference>
<dbReference type="KEGG" id="ttr:Tter_2413"/>
<dbReference type="AlphaFoldDB" id="D1CHT7"/>
<dbReference type="EMBL" id="CP001826">
    <property type="protein sequence ID" value="ACZ43308.1"/>
    <property type="molecule type" value="Genomic_DNA"/>
</dbReference>